<name>A0A1H6TQR7_9FLAO</name>
<dbReference type="SMART" id="SM01234">
    <property type="entry name" value="Haemolytic"/>
    <property type="match status" value="1"/>
</dbReference>
<proteinExistence type="predicted"/>
<evidence type="ECO:0008006" key="3">
    <source>
        <dbReference type="Google" id="ProtNLM"/>
    </source>
</evidence>
<dbReference type="NCBIfam" id="TIGR00278">
    <property type="entry name" value="membrane protein insertion efficiency factor YidD"/>
    <property type="match status" value="1"/>
</dbReference>
<evidence type="ECO:0000313" key="2">
    <source>
        <dbReference type="Proteomes" id="UP000183077"/>
    </source>
</evidence>
<dbReference type="EMBL" id="FNYS01000005">
    <property type="protein sequence ID" value="SEI82381.1"/>
    <property type="molecule type" value="Genomic_DNA"/>
</dbReference>
<dbReference type="AlphaFoldDB" id="A0A1H6TQR7"/>
<sequence length="92" mass="10842">MKYILLFIIKSYWLLIPPKNRRKCIFKKSCSQAVYEDTTTNGFIAGFKTLLFRFKSCNNQYDIITDYTTNKKKLLLKNGVILPENEIAKRLL</sequence>
<organism evidence="1 2">
    <name type="scientific">Myroides marinus</name>
    <dbReference type="NCBI Taxonomy" id="703342"/>
    <lineage>
        <taxon>Bacteria</taxon>
        <taxon>Pseudomonadati</taxon>
        <taxon>Bacteroidota</taxon>
        <taxon>Flavobacteriia</taxon>
        <taxon>Flavobacteriales</taxon>
        <taxon>Flavobacteriaceae</taxon>
        <taxon>Myroides</taxon>
    </lineage>
</organism>
<reference evidence="1 2" key="1">
    <citation type="submission" date="2016-10" db="EMBL/GenBank/DDBJ databases">
        <authorList>
            <person name="de Groot N.N."/>
        </authorList>
    </citation>
    <scope>NUCLEOTIDE SEQUENCE [LARGE SCALE GENOMIC DNA]</scope>
    <source>
        <strain evidence="1 2">DSM 23048</strain>
    </source>
</reference>
<dbReference type="Pfam" id="PF01809">
    <property type="entry name" value="YidD"/>
    <property type="match status" value="1"/>
</dbReference>
<accession>A0A1H6TQR7</accession>
<gene>
    <name evidence="1" type="ORF">SAMN04488018_10599</name>
</gene>
<dbReference type="Proteomes" id="UP000183077">
    <property type="component" value="Unassembled WGS sequence"/>
</dbReference>
<dbReference type="RefSeq" id="WP_074745446.1">
    <property type="nucleotide sequence ID" value="NZ_FNYS01000005.1"/>
</dbReference>
<dbReference type="InterPro" id="IPR002696">
    <property type="entry name" value="Membr_insert_effic_factor_YidD"/>
</dbReference>
<evidence type="ECO:0000313" key="1">
    <source>
        <dbReference type="EMBL" id="SEI82381.1"/>
    </source>
</evidence>
<protein>
    <recommendedName>
        <fullName evidence="3">Membrane protein insertion efficiency factor YidD</fullName>
    </recommendedName>
</protein>
<dbReference type="GeneID" id="95972237"/>